<proteinExistence type="predicted"/>
<accession>A0ABT3CI20</accession>
<gene>
    <name evidence="2" type="ORF">H7J73_24045</name>
</gene>
<dbReference type="EMBL" id="JACKTY010000039">
    <property type="protein sequence ID" value="MCV7229091.1"/>
    <property type="molecule type" value="Genomic_DNA"/>
</dbReference>
<name>A0ABT3CI20_9MYCO</name>
<evidence type="ECO:0000313" key="2">
    <source>
        <dbReference type="EMBL" id="MCV7229091.1"/>
    </source>
</evidence>
<feature type="region of interest" description="Disordered" evidence="1">
    <location>
        <begin position="333"/>
        <end position="359"/>
    </location>
</feature>
<keyword evidence="3" id="KW-1185">Reference proteome</keyword>
<protein>
    <submittedName>
        <fullName evidence="2">Uncharacterized protein</fullName>
    </submittedName>
</protein>
<dbReference type="Proteomes" id="UP001526201">
    <property type="component" value="Unassembled WGS sequence"/>
</dbReference>
<evidence type="ECO:0000313" key="3">
    <source>
        <dbReference type="Proteomes" id="UP001526201"/>
    </source>
</evidence>
<dbReference type="RefSeq" id="WP_264070284.1">
    <property type="nucleotide sequence ID" value="NZ_JACKTY010000039.1"/>
</dbReference>
<feature type="compositionally biased region" description="Acidic residues" evidence="1">
    <location>
        <begin position="339"/>
        <end position="351"/>
    </location>
</feature>
<comment type="caution">
    <text evidence="2">The sequence shown here is derived from an EMBL/GenBank/DDBJ whole genome shotgun (WGS) entry which is preliminary data.</text>
</comment>
<organism evidence="2 3">
    <name type="scientific">Mycolicibacterium komossense</name>
    <dbReference type="NCBI Taxonomy" id="1779"/>
    <lineage>
        <taxon>Bacteria</taxon>
        <taxon>Bacillati</taxon>
        <taxon>Actinomycetota</taxon>
        <taxon>Actinomycetes</taxon>
        <taxon>Mycobacteriales</taxon>
        <taxon>Mycobacteriaceae</taxon>
        <taxon>Mycolicibacterium</taxon>
    </lineage>
</organism>
<sequence length="376" mass="42837">MSIDETEPTPSYATLPGGISISDVSEAIAHSGYPLQADVAHVIKQAVDRSYNVTLNLQEEWTYVDGESDQVRSLDTYAAMNFVRRFDNLDRVELQDGDDPPSGHSHWMYGCGLDLLVECKQSEMPYVFFIRDESPSETHDFPEFVGIPSTSVILHHKEPETEALSDFAFHMSVHDIIGVSDFEFFKGPGKYAGSISNVVRRGKKVELTGEEAYRSLMLPLRKAAQHLKGIHEPEDAFSEDWFYRIHIVVCVAVLRAPMFASRRQDDEHRLEPIPWVRAWRLEPRTSEFRRDECRYMDVVHESFLPKYLEMMLRDFVALATRLEDAEDVLFEGRGVDELPLPEDTDDSEEGADERPPAEHIRALTAAEKAKLDAEQS</sequence>
<reference evidence="2 3" key="1">
    <citation type="journal article" date="2022" name="BMC Genomics">
        <title>Comparative genome analysis of mycobacteria focusing on tRNA and non-coding RNA.</title>
        <authorList>
            <person name="Behra P.R.K."/>
            <person name="Pettersson B.M.F."/>
            <person name="Ramesh M."/>
            <person name="Das S."/>
            <person name="Dasgupta S."/>
            <person name="Kirsebom L.A."/>
        </authorList>
    </citation>
    <scope>NUCLEOTIDE SEQUENCE [LARGE SCALE GENOMIC DNA]</scope>
    <source>
        <strain evidence="2 3">DSM 44078</strain>
    </source>
</reference>
<evidence type="ECO:0000256" key="1">
    <source>
        <dbReference type="SAM" id="MobiDB-lite"/>
    </source>
</evidence>